<dbReference type="PANTHER" id="PTHR11999:SF70">
    <property type="entry name" value="MIP05841P"/>
    <property type="match status" value="1"/>
</dbReference>
<evidence type="ECO:0000313" key="7">
    <source>
        <dbReference type="EMBL" id="CAB5341325.1"/>
    </source>
</evidence>
<dbReference type="InterPro" id="IPR021115">
    <property type="entry name" value="Pyridoxal-P_BS"/>
</dbReference>
<dbReference type="FunFam" id="3.40.640.10:FF:000025">
    <property type="entry name" value="Histidine decarboxylase"/>
    <property type="match status" value="1"/>
</dbReference>
<dbReference type="EMBL" id="CAGKOT010000005">
    <property type="protein sequence ID" value="CAB5341325.1"/>
    <property type="molecule type" value="Genomic_DNA"/>
</dbReference>
<dbReference type="InterPro" id="IPR002129">
    <property type="entry name" value="PyrdxlP-dep_de-COase"/>
</dbReference>
<proteinExistence type="inferred from homology"/>
<evidence type="ECO:0000256" key="6">
    <source>
        <dbReference type="PIRSR" id="PIRSR602129-50"/>
    </source>
</evidence>
<protein>
    <submittedName>
        <fullName evidence="7">Uncharacterized protein</fullName>
    </submittedName>
</protein>
<dbReference type="GO" id="GO:0005737">
    <property type="term" value="C:cytoplasm"/>
    <property type="evidence" value="ECO:0007669"/>
    <property type="project" value="TreeGrafter"/>
</dbReference>
<dbReference type="InterPro" id="IPR010977">
    <property type="entry name" value="Aromatic_deC"/>
</dbReference>
<keyword evidence="5" id="KW-0456">Lyase</keyword>
<dbReference type="GO" id="GO:0016831">
    <property type="term" value="F:carboxy-lyase activity"/>
    <property type="evidence" value="ECO:0007669"/>
    <property type="project" value="UniProtKB-KW"/>
</dbReference>
<feature type="modified residue" description="N6-(pyridoxal phosphate)lysine" evidence="6">
    <location>
        <position position="302"/>
    </location>
</feature>
<dbReference type="VEuPathDB" id="FungiDB:RhiirFUN_024668"/>
<evidence type="ECO:0000256" key="1">
    <source>
        <dbReference type="ARBA" id="ARBA00001933"/>
    </source>
</evidence>
<evidence type="ECO:0000313" key="8">
    <source>
        <dbReference type="Proteomes" id="UP000684084"/>
    </source>
</evidence>
<sequence>MDIEEFRKRGYETVDRICKYYQELENYEVLSKVEPGYLKKVLPKEAPEEPEPWENIQCDIETKIIPGITHWQSPNFFAFYPANSSFPSILGDMYSDMFNVIGFNWLSSPACTELESVVLDWMGKLVGLDQKFHSDGRGGGVIQGTASEATLVTLLAAKYRMLEEYKAKGADEEKLRTLSTRLIAYGSDQTHICLKKATMIANILFRALPTDDNFSLCGETVKQEMEKDITNGLIPFFIVGTIGTTNSAAIDKITDIVDAIKGTNVWLHIDAAYAGSALICPEYKYLLEGINQADSFDLNMHKGLLTNFDCSCLWIKERKYLINALSITPDILKNSVSESGMVLDFRDWQISLGRRFRALKIWFVIRTYGAKGLREHVMKTHKLANRFRSKIQQYPDLFIIPTTPNFGLVNFYVKSNDSLKNSNKLTEMVSNRLNESGKIYLTQTKMREQYIIRFAPGSPLTTEKHIDQAFELLLKITQEVTMVIICRSQNKLSYTINVINEVVIPVFLVLKEKAK</sequence>
<evidence type="ECO:0000256" key="2">
    <source>
        <dbReference type="ARBA" id="ARBA00009533"/>
    </source>
</evidence>
<keyword evidence="3" id="KW-0210">Decarboxylase</keyword>
<comment type="caution">
    <text evidence="7">The sequence shown here is derived from an EMBL/GenBank/DDBJ whole genome shotgun (WGS) entry which is preliminary data.</text>
</comment>
<dbReference type="FunFam" id="1.20.1340.10:FF:000001">
    <property type="entry name" value="Histidine decarboxylase"/>
    <property type="match status" value="1"/>
</dbReference>
<dbReference type="GO" id="GO:0019752">
    <property type="term" value="P:carboxylic acid metabolic process"/>
    <property type="evidence" value="ECO:0007669"/>
    <property type="project" value="InterPro"/>
</dbReference>
<dbReference type="PROSITE" id="PS00392">
    <property type="entry name" value="DDC_GAD_HDC_YDC"/>
    <property type="match status" value="1"/>
</dbReference>
<gene>
    <name evidence="7" type="ORF">CHRIB12_LOCUS3674</name>
</gene>
<comment type="similarity">
    <text evidence="2">Belongs to the group II decarboxylase family.</text>
</comment>
<accession>A0A915YU41</accession>
<evidence type="ECO:0000256" key="4">
    <source>
        <dbReference type="ARBA" id="ARBA00022898"/>
    </source>
</evidence>
<evidence type="ECO:0000256" key="5">
    <source>
        <dbReference type="ARBA" id="ARBA00023239"/>
    </source>
</evidence>
<organism evidence="7 8">
    <name type="scientific">Rhizophagus irregularis</name>
    <dbReference type="NCBI Taxonomy" id="588596"/>
    <lineage>
        <taxon>Eukaryota</taxon>
        <taxon>Fungi</taxon>
        <taxon>Fungi incertae sedis</taxon>
        <taxon>Mucoromycota</taxon>
        <taxon>Glomeromycotina</taxon>
        <taxon>Glomeromycetes</taxon>
        <taxon>Glomerales</taxon>
        <taxon>Glomeraceae</taxon>
        <taxon>Rhizophagus</taxon>
    </lineage>
</organism>
<dbReference type="OrthoDB" id="639767at2759"/>
<dbReference type="AlphaFoldDB" id="A0A915YU41"/>
<keyword evidence="4 6" id="KW-0663">Pyridoxal phosphate</keyword>
<reference evidence="7" key="1">
    <citation type="submission" date="2020-05" db="EMBL/GenBank/DDBJ databases">
        <authorList>
            <person name="Rincon C."/>
            <person name="Sanders R I."/>
            <person name="Robbins C."/>
            <person name="Chaturvedi A."/>
        </authorList>
    </citation>
    <scope>NUCLEOTIDE SEQUENCE</scope>
    <source>
        <strain evidence="7">CHB12</strain>
    </source>
</reference>
<dbReference type="GO" id="GO:0030170">
    <property type="term" value="F:pyridoxal phosphate binding"/>
    <property type="evidence" value="ECO:0007669"/>
    <property type="project" value="InterPro"/>
</dbReference>
<dbReference type="PANTHER" id="PTHR11999">
    <property type="entry name" value="GROUP II PYRIDOXAL-5-PHOSPHATE DECARBOXYLASE"/>
    <property type="match status" value="1"/>
</dbReference>
<comment type="cofactor">
    <cofactor evidence="1 6">
        <name>pyridoxal 5'-phosphate</name>
        <dbReference type="ChEBI" id="CHEBI:597326"/>
    </cofactor>
</comment>
<dbReference type="Proteomes" id="UP000684084">
    <property type="component" value="Unassembled WGS sequence"/>
</dbReference>
<dbReference type="Pfam" id="PF00282">
    <property type="entry name" value="Pyridoxal_deC"/>
    <property type="match status" value="1"/>
</dbReference>
<evidence type="ECO:0000256" key="3">
    <source>
        <dbReference type="ARBA" id="ARBA00022793"/>
    </source>
</evidence>
<name>A0A915YU41_9GLOM</name>